<evidence type="ECO:0000256" key="1">
    <source>
        <dbReference type="ARBA" id="ARBA00004701"/>
    </source>
</evidence>
<dbReference type="Gene3D" id="1.20.5.100">
    <property type="entry name" value="Cytochrome c1, transmembrane anchor, C-terminal"/>
    <property type="match status" value="1"/>
</dbReference>
<dbReference type="SUPFAM" id="SSF48179">
    <property type="entry name" value="6-phosphogluconate dehydrogenase C-terminal domain-like"/>
    <property type="match status" value="1"/>
</dbReference>
<dbReference type="Gene3D" id="3.40.50.720">
    <property type="entry name" value="NAD(P)-binding Rossmann-like Domain"/>
    <property type="match status" value="2"/>
</dbReference>
<comment type="catalytic activity">
    <reaction evidence="6">
        <text>UDP-alpha-D-glucose + 2 NAD(+) + H2O = UDP-alpha-D-glucuronate + 2 NADH + 3 H(+)</text>
        <dbReference type="Rhea" id="RHEA:23596"/>
        <dbReference type="ChEBI" id="CHEBI:15377"/>
        <dbReference type="ChEBI" id="CHEBI:15378"/>
        <dbReference type="ChEBI" id="CHEBI:57540"/>
        <dbReference type="ChEBI" id="CHEBI:57945"/>
        <dbReference type="ChEBI" id="CHEBI:58052"/>
        <dbReference type="ChEBI" id="CHEBI:58885"/>
        <dbReference type="EC" id="1.1.1.22"/>
    </reaction>
</comment>
<reference evidence="8" key="1">
    <citation type="submission" date="2020-05" db="EMBL/GenBank/DDBJ databases">
        <authorList>
            <person name="Chiriac C."/>
            <person name="Salcher M."/>
            <person name="Ghai R."/>
            <person name="Kavagutti S V."/>
        </authorList>
    </citation>
    <scope>NUCLEOTIDE SEQUENCE</scope>
</reference>
<dbReference type="SMART" id="SM00984">
    <property type="entry name" value="UDPG_MGDP_dh_C"/>
    <property type="match status" value="1"/>
</dbReference>
<dbReference type="InterPro" id="IPR014026">
    <property type="entry name" value="UDP-Glc/GDP-Man_DH_dimer"/>
</dbReference>
<dbReference type="InterPro" id="IPR036291">
    <property type="entry name" value="NAD(P)-bd_dom_sf"/>
</dbReference>
<proteinExistence type="inferred from homology"/>
<dbReference type="PIRSF" id="PIRSF000124">
    <property type="entry name" value="UDPglc_GDPman_dh"/>
    <property type="match status" value="1"/>
</dbReference>
<dbReference type="GO" id="GO:0000271">
    <property type="term" value="P:polysaccharide biosynthetic process"/>
    <property type="evidence" value="ECO:0007669"/>
    <property type="project" value="InterPro"/>
</dbReference>
<comment type="pathway">
    <text evidence="1">Nucleotide-sugar biosynthesis; UDP-alpha-D-glucuronate biosynthesis; UDP-alpha-D-glucuronate from UDP-alpha-D-glucose: step 1/1.</text>
</comment>
<sequence>MSTPDRETIGVIGTGYVGLVTAAGFAELGSDVWCIDIDAAKIERLRAGEVPIWEPGLAECLERNRERLHFSTDVADALEHARLLFVAVGTPPTYSGDADLSAVHAVVAAMPPSDRHALVMKSTVPVGTGAAIKRAFTEQGKDGFRYVSCPEFLKEGSALADFLAPDRVVIGDGGDWAGDAVADLYRPLLTPEHGGQGGGELVRIDIASAEMVKLASNAFLATKISFINEIANVCEETGADVMEVALGMGLDNRIGPKFLQPGIGFGGSCFPKDVSALKQLAGNSGYHFQLLNAVIEVNELQKRRVIGKLEKHLGSLIGQRIALLGLAFKPNTDDMREASSLVLAARLIAAGATVVAYDPVAEEEARHLMHGVEFADSALAALAGADAAVLVTEWPEFAELDPVAIAAALAGDVLIDGRNALDPVAARAAGLRYEGIGRAA</sequence>
<dbReference type="SUPFAM" id="SSF52413">
    <property type="entry name" value="UDP-glucose/GDP-mannose dehydrogenase C-terminal domain"/>
    <property type="match status" value="1"/>
</dbReference>
<dbReference type="GO" id="GO:0051287">
    <property type="term" value="F:NAD binding"/>
    <property type="evidence" value="ECO:0007669"/>
    <property type="project" value="InterPro"/>
</dbReference>
<dbReference type="EC" id="1.1.1.22" evidence="3"/>
<dbReference type="AlphaFoldDB" id="A0A6J7JL57"/>
<organism evidence="8">
    <name type="scientific">freshwater metagenome</name>
    <dbReference type="NCBI Taxonomy" id="449393"/>
    <lineage>
        <taxon>unclassified sequences</taxon>
        <taxon>metagenomes</taxon>
        <taxon>ecological metagenomes</taxon>
    </lineage>
</organism>
<dbReference type="Pfam" id="PF03720">
    <property type="entry name" value="UDPG_MGDP_dh_C"/>
    <property type="match status" value="1"/>
</dbReference>
<evidence type="ECO:0000256" key="6">
    <source>
        <dbReference type="ARBA" id="ARBA00047473"/>
    </source>
</evidence>
<evidence type="ECO:0000256" key="2">
    <source>
        <dbReference type="ARBA" id="ARBA00006601"/>
    </source>
</evidence>
<dbReference type="InterPro" id="IPR036220">
    <property type="entry name" value="UDP-Glc/GDP-Man_DH_C_sf"/>
</dbReference>
<dbReference type="InterPro" id="IPR028357">
    <property type="entry name" value="UDPglc_DH_bac"/>
</dbReference>
<dbReference type="Pfam" id="PF00984">
    <property type="entry name" value="UDPG_MGDP_dh"/>
    <property type="match status" value="1"/>
</dbReference>
<dbReference type="PANTHER" id="PTHR43750:SF3">
    <property type="entry name" value="UDP-GLUCOSE 6-DEHYDROGENASE TUAD"/>
    <property type="match status" value="1"/>
</dbReference>
<dbReference type="SUPFAM" id="SSF51735">
    <property type="entry name" value="NAD(P)-binding Rossmann-fold domains"/>
    <property type="match status" value="1"/>
</dbReference>
<keyword evidence="4" id="KW-0560">Oxidoreductase</keyword>
<evidence type="ECO:0000313" key="8">
    <source>
        <dbReference type="EMBL" id="CAB4943214.1"/>
    </source>
</evidence>
<dbReference type="NCBIfam" id="TIGR03026">
    <property type="entry name" value="NDP-sugDHase"/>
    <property type="match status" value="1"/>
</dbReference>
<gene>
    <name evidence="8" type="ORF">UFOPK3674_01952</name>
</gene>
<evidence type="ECO:0000256" key="3">
    <source>
        <dbReference type="ARBA" id="ARBA00012954"/>
    </source>
</evidence>
<name>A0A6J7JL57_9ZZZZ</name>
<accession>A0A6J7JL57</accession>
<keyword evidence="5" id="KW-0520">NAD</keyword>
<evidence type="ECO:0000256" key="4">
    <source>
        <dbReference type="ARBA" id="ARBA00023002"/>
    </source>
</evidence>
<protein>
    <recommendedName>
        <fullName evidence="3">UDP-glucose 6-dehydrogenase</fullName>
        <ecNumber evidence="3">1.1.1.22</ecNumber>
    </recommendedName>
</protein>
<dbReference type="InterPro" id="IPR014027">
    <property type="entry name" value="UDP-Glc/GDP-Man_DH_C"/>
</dbReference>
<dbReference type="GO" id="GO:0006065">
    <property type="term" value="P:UDP-glucuronate biosynthetic process"/>
    <property type="evidence" value="ECO:0007669"/>
    <property type="project" value="UniProtKB-UniPathway"/>
</dbReference>
<dbReference type="PANTHER" id="PTHR43750">
    <property type="entry name" value="UDP-GLUCOSE 6-DEHYDROGENASE TUAD"/>
    <property type="match status" value="1"/>
</dbReference>
<dbReference type="InterPro" id="IPR001732">
    <property type="entry name" value="UDP-Glc/GDP-Man_DH_N"/>
</dbReference>
<comment type="similarity">
    <text evidence="2">Belongs to the UDP-glucose/GDP-mannose dehydrogenase family.</text>
</comment>
<dbReference type="InterPro" id="IPR017476">
    <property type="entry name" value="UDP-Glc/GDP-Man"/>
</dbReference>
<dbReference type="EMBL" id="CAFBMX010000012">
    <property type="protein sequence ID" value="CAB4943214.1"/>
    <property type="molecule type" value="Genomic_DNA"/>
</dbReference>
<evidence type="ECO:0000256" key="5">
    <source>
        <dbReference type="ARBA" id="ARBA00023027"/>
    </source>
</evidence>
<dbReference type="GO" id="GO:0003979">
    <property type="term" value="F:UDP-glucose 6-dehydrogenase activity"/>
    <property type="evidence" value="ECO:0007669"/>
    <property type="project" value="UniProtKB-EC"/>
</dbReference>
<dbReference type="UniPathway" id="UPA00038">
    <property type="reaction ID" value="UER00491"/>
</dbReference>
<feature type="domain" description="UDP-glucose/GDP-mannose dehydrogenase C-terminal" evidence="7">
    <location>
        <begin position="322"/>
        <end position="423"/>
    </location>
</feature>
<dbReference type="Pfam" id="PF03721">
    <property type="entry name" value="UDPG_MGDP_dh_N"/>
    <property type="match status" value="1"/>
</dbReference>
<dbReference type="InterPro" id="IPR008927">
    <property type="entry name" value="6-PGluconate_DH-like_C_sf"/>
</dbReference>
<evidence type="ECO:0000259" key="7">
    <source>
        <dbReference type="SMART" id="SM00984"/>
    </source>
</evidence>
<dbReference type="PIRSF" id="PIRSF500134">
    <property type="entry name" value="UDPglc_DH_bac"/>
    <property type="match status" value="1"/>
</dbReference>